<dbReference type="PANTHER" id="PTHR44186">
    <property type="match status" value="1"/>
</dbReference>
<dbReference type="Proteomes" id="UP000321513">
    <property type="component" value="Unassembled WGS sequence"/>
</dbReference>
<evidence type="ECO:0000313" key="4">
    <source>
        <dbReference type="EMBL" id="GEO08396.1"/>
    </source>
</evidence>
<organism evidence="4 5">
    <name type="scientific">Segetibacter aerophilus</name>
    <dbReference type="NCBI Taxonomy" id="670293"/>
    <lineage>
        <taxon>Bacteria</taxon>
        <taxon>Pseudomonadati</taxon>
        <taxon>Bacteroidota</taxon>
        <taxon>Chitinophagia</taxon>
        <taxon>Chitinophagales</taxon>
        <taxon>Chitinophagaceae</taxon>
        <taxon>Segetibacter</taxon>
    </lineage>
</organism>
<protein>
    <submittedName>
        <fullName evidence="4">Uncharacterized protein</fullName>
    </submittedName>
</protein>
<dbReference type="OrthoDB" id="672485at2"/>
<dbReference type="InterPro" id="IPR019734">
    <property type="entry name" value="TPR_rpt"/>
</dbReference>
<evidence type="ECO:0000256" key="2">
    <source>
        <dbReference type="ARBA" id="ARBA00022803"/>
    </source>
</evidence>
<feature type="repeat" description="TPR" evidence="3">
    <location>
        <begin position="195"/>
        <end position="228"/>
    </location>
</feature>
<reference evidence="4 5" key="1">
    <citation type="submission" date="2019-07" db="EMBL/GenBank/DDBJ databases">
        <title>Whole genome shotgun sequence of Segetibacter aerophilus NBRC 106135.</title>
        <authorList>
            <person name="Hosoyama A."/>
            <person name="Uohara A."/>
            <person name="Ohji S."/>
            <person name="Ichikawa N."/>
        </authorList>
    </citation>
    <scope>NUCLEOTIDE SEQUENCE [LARGE SCALE GENOMIC DNA]</scope>
    <source>
        <strain evidence="4 5">NBRC 106135</strain>
    </source>
</reference>
<gene>
    <name evidence="4" type="ORF">SAE01_08920</name>
</gene>
<dbReference type="EMBL" id="BJYT01000002">
    <property type="protein sequence ID" value="GEO08396.1"/>
    <property type="molecule type" value="Genomic_DNA"/>
</dbReference>
<evidence type="ECO:0000256" key="3">
    <source>
        <dbReference type="PROSITE-ProRule" id="PRU00339"/>
    </source>
</evidence>
<keyword evidence="1" id="KW-0677">Repeat</keyword>
<dbReference type="PANTHER" id="PTHR44186:SF1">
    <property type="entry name" value="BARDET-BIEDL SYNDROME 4 PROTEIN"/>
    <property type="match status" value="1"/>
</dbReference>
<dbReference type="Pfam" id="PF13181">
    <property type="entry name" value="TPR_8"/>
    <property type="match status" value="1"/>
</dbReference>
<keyword evidence="5" id="KW-1185">Reference proteome</keyword>
<dbReference type="RefSeq" id="WP_147202458.1">
    <property type="nucleotide sequence ID" value="NZ_BJYT01000002.1"/>
</dbReference>
<evidence type="ECO:0000313" key="5">
    <source>
        <dbReference type="Proteomes" id="UP000321513"/>
    </source>
</evidence>
<keyword evidence="2 3" id="KW-0802">TPR repeat</keyword>
<dbReference type="PROSITE" id="PS50293">
    <property type="entry name" value="TPR_REGION"/>
    <property type="match status" value="1"/>
</dbReference>
<dbReference type="Pfam" id="PF13414">
    <property type="entry name" value="TPR_11"/>
    <property type="match status" value="1"/>
</dbReference>
<dbReference type="SUPFAM" id="SSF48452">
    <property type="entry name" value="TPR-like"/>
    <property type="match status" value="1"/>
</dbReference>
<name>A0A512B8V9_9BACT</name>
<evidence type="ECO:0000256" key="1">
    <source>
        <dbReference type="ARBA" id="ARBA00022737"/>
    </source>
</evidence>
<dbReference type="AlphaFoldDB" id="A0A512B8V9"/>
<feature type="repeat" description="TPR" evidence="3">
    <location>
        <begin position="263"/>
        <end position="296"/>
    </location>
</feature>
<dbReference type="InterPro" id="IPR011990">
    <property type="entry name" value="TPR-like_helical_dom_sf"/>
</dbReference>
<feature type="repeat" description="TPR" evidence="3">
    <location>
        <begin position="297"/>
        <end position="330"/>
    </location>
</feature>
<accession>A0A512B8V9</accession>
<sequence>MKKIFITALFVGYSLAGFCFNVDDSATFYVKKAIELNRAHKVWEADKSFQKAVSFDPANVETRMEYGNYLVEQRKYFPAIEQFAKVLEANINNPLALQKMTELSFQLNRWNDAVMYGKKMSQNGNSKDLKYIIGKSYYELENYGQAQSYLNLALAENQRDLKSVSLLGKVLIELSNYKEAVAVYNKTLDIDPNNSNLLYELGLLYYTMNEEKTAVTYFEKAAEKGYKLDLDYYENLGLAYLDNDLSKGVETLSKVLESKPGNPEILFQIAQAYYKVQKYQDAAETYYKVYQNDPTNSRALYMTGVAFQKKGDKTRGIELCEKAIQMDPNLAQLKSQKFAF</sequence>
<dbReference type="PROSITE" id="PS50005">
    <property type="entry name" value="TPR"/>
    <property type="match status" value="4"/>
</dbReference>
<dbReference type="Gene3D" id="1.25.40.10">
    <property type="entry name" value="Tetratricopeptide repeat domain"/>
    <property type="match status" value="3"/>
</dbReference>
<dbReference type="SMART" id="SM00028">
    <property type="entry name" value="TPR"/>
    <property type="match status" value="8"/>
</dbReference>
<comment type="caution">
    <text evidence="4">The sequence shown here is derived from an EMBL/GenBank/DDBJ whole genome shotgun (WGS) entry which is preliminary data.</text>
</comment>
<feature type="repeat" description="TPR" evidence="3">
    <location>
        <begin position="161"/>
        <end position="194"/>
    </location>
</feature>
<proteinExistence type="predicted"/>
<dbReference type="Pfam" id="PF13432">
    <property type="entry name" value="TPR_16"/>
    <property type="match status" value="1"/>
</dbReference>